<dbReference type="EMBL" id="CP056030">
    <property type="protein sequence ID" value="QKZ04514.1"/>
    <property type="molecule type" value="Genomic_DNA"/>
</dbReference>
<evidence type="ECO:0000259" key="2">
    <source>
        <dbReference type="Pfam" id="PF00892"/>
    </source>
</evidence>
<evidence type="ECO:0000256" key="1">
    <source>
        <dbReference type="SAM" id="Phobius"/>
    </source>
</evidence>
<keyword evidence="1" id="KW-1133">Transmembrane helix</keyword>
<feature type="transmembrane region" description="Helical" evidence="1">
    <location>
        <begin position="128"/>
        <end position="146"/>
    </location>
</feature>
<feature type="transmembrane region" description="Helical" evidence="1">
    <location>
        <begin position="253"/>
        <end position="272"/>
    </location>
</feature>
<dbReference type="Pfam" id="PF00892">
    <property type="entry name" value="EamA"/>
    <property type="match status" value="1"/>
</dbReference>
<feature type="transmembrane region" description="Helical" evidence="1">
    <location>
        <begin position="99"/>
        <end position="116"/>
    </location>
</feature>
<dbReference type="RefSeq" id="WP_176570648.1">
    <property type="nucleotide sequence ID" value="NZ_CP056030.1"/>
</dbReference>
<feature type="transmembrane region" description="Helical" evidence="1">
    <location>
        <begin position="35"/>
        <end position="55"/>
    </location>
</feature>
<dbReference type="AlphaFoldDB" id="A0A7D5D6I5"/>
<accession>A0A7D5D6I5</accession>
<dbReference type="Proteomes" id="UP000509568">
    <property type="component" value="Chromosome"/>
</dbReference>
<feature type="domain" description="EamA" evidence="2">
    <location>
        <begin position="6"/>
        <end position="140"/>
    </location>
</feature>
<evidence type="ECO:0000313" key="3">
    <source>
        <dbReference type="EMBL" id="QKZ04514.1"/>
    </source>
</evidence>
<dbReference type="InterPro" id="IPR037185">
    <property type="entry name" value="EmrE-like"/>
</dbReference>
<name>A0A7D5D6I5_9PSED</name>
<dbReference type="InterPro" id="IPR000620">
    <property type="entry name" value="EamA_dom"/>
</dbReference>
<feature type="transmembrane region" description="Helical" evidence="1">
    <location>
        <begin position="12"/>
        <end position="29"/>
    </location>
</feature>
<organism evidence="3 4">
    <name type="scientific">Pseudomonas eucalypticola</name>
    <dbReference type="NCBI Taxonomy" id="2599595"/>
    <lineage>
        <taxon>Bacteria</taxon>
        <taxon>Pseudomonadati</taxon>
        <taxon>Pseudomonadota</taxon>
        <taxon>Gammaproteobacteria</taxon>
        <taxon>Pseudomonadales</taxon>
        <taxon>Pseudomonadaceae</taxon>
        <taxon>Pseudomonas</taxon>
    </lineage>
</organism>
<dbReference type="KEGG" id="pez:HWQ56_12260"/>
<feature type="transmembrane region" description="Helical" evidence="1">
    <location>
        <begin position="220"/>
        <end position="241"/>
    </location>
</feature>
<keyword evidence="1" id="KW-0472">Membrane</keyword>
<proteinExistence type="predicted"/>
<keyword evidence="1" id="KW-0812">Transmembrane</keyword>
<sequence>MKTGIIGSISMAVYCISTALSAVWVMVSFTRISGAALTFITFLMAWGVFFLVHAVRSRDPLRLLREQWRGVMVLNVLTLFSWWLMFMALQRIEASVESAIYQGWMPLVVVVCERLARRTSVSRYRWLGALMILVSLLALVVMRLALGATAQVSQAHLYEGIALATVAGITGGIYVFCSGQLNRAGRYSAMDILSVRFFLLLIVTGWVGRDNLQQLFTLDTTMLLQLVELAFVSVLVPVFSLQFAIQQLGGGRVSILTPCVPVIALAAEFLLATWHSPWVPLLVTVVCLAVLLSNLWFSRSARLVSPGALPVALSK</sequence>
<evidence type="ECO:0000313" key="4">
    <source>
        <dbReference type="Proteomes" id="UP000509568"/>
    </source>
</evidence>
<dbReference type="GO" id="GO:0016020">
    <property type="term" value="C:membrane"/>
    <property type="evidence" value="ECO:0007669"/>
    <property type="project" value="InterPro"/>
</dbReference>
<reference evidence="3 4" key="1">
    <citation type="submission" date="2020-06" db="EMBL/GenBank/DDBJ databases">
        <title>Pseudomonas eucalypticola sp. nov., an endophyte of Eucalyptus dunnii leaves with biocontrol ability of eucalyptus leaf blight.</title>
        <authorList>
            <person name="Liu Y."/>
            <person name="Song Z."/>
            <person name="Zeng H."/>
            <person name="Lu M."/>
            <person name="Wang X."/>
            <person name="Lian X."/>
            <person name="Zhang Q."/>
        </authorList>
    </citation>
    <scope>NUCLEOTIDE SEQUENCE [LARGE SCALE GENOMIC DNA]</scope>
    <source>
        <strain evidence="3 4">NP-1</strain>
    </source>
</reference>
<feature type="transmembrane region" description="Helical" evidence="1">
    <location>
        <begin position="278"/>
        <end position="297"/>
    </location>
</feature>
<keyword evidence="4" id="KW-1185">Reference proteome</keyword>
<feature type="transmembrane region" description="Helical" evidence="1">
    <location>
        <begin position="189"/>
        <end position="208"/>
    </location>
</feature>
<protein>
    <submittedName>
        <fullName evidence="3">DMT family transporter</fullName>
    </submittedName>
</protein>
<feature type="transmembrane region" description="Helical" evidence="1">
    <location>
        <begin position="67"/>
        <end position="87"/>
    </location>
</feature>
<feature type="transmembrane region" description="Helical" evidence="1">
    <location>
        <begin position="158"/>
        <end position="177"/>
    </location>
</feature>
<gene>
    <name evidence="3" type="ORF">HWQ56_12260</name>
</gene>
<dbReference type="SUPFAM" id="SSF103481">
    <property type="entry name" value="Multidrug resistance efflux transporter EmrE"/>
    <property type="match status" value="1"/>
</dbReference>